<dbReference type="KEGG" id="ypa:YPA_2115"/>
<evidence type="ECO:0000313" key="2">
    <source>
        <dbReference type="EMBL" id="ABG14080.1"/>
    </source>
</evidence>
<proteinExistence type="predicted"/>
<keyword evidence="1" id="KW-0812">Transmembrane</keyword>
<organism evidence="2 3">
    <name type="scientific">Yersinia pestis bv. Antiqua (strain Antiqua)</name>
    <dbReference type="NCBI Taxonomy" id="360102"/>
    <lineage>
        <taxon>Bacteria</taxon>
        <taxon>Pseudomonadati</taxon>
        <taxon>Pseudomonadota</taxon>
        <taxon>Gammaproteobacteria</taxon>
        <taxon>Enterobacterales</taxon>
        <taxon>Yersiniaceae</taxon>
        <taxon>Yersinia</taxon>
    </lineage>
</organism>
<gene>
    <name evidence="2" type="ordered locus">YPA_2115</name>
</gene>
<dbReference type="EMBL" id="CP000308">
    <property type="protein sequence ID" value="ABG14080.1"/>
    <property type="molecule type" value="Genomic_DNA"/>
</dbReference>
<dbReference type="Proteomes" id="UP000001971">
    <property type="component" value="Chromosome"/>
</dbReference>
<evidence type="ECO:0000256" key="1">
    <source>
        <dbReference type="SAM" id="Phobius"/>
    </source>
</evidence>
<accession>A0A0H2Y8I9</accession>
<keyword evidence="1" id="KW-0472">Membrane</keyword>
<reference evidence="2 3" key="1">
    <citation type="journal article" date="2006" name="J. Bacteriol.">
        <title>Complete genome sequence of Yersinia pestis strains Antiqua and Nepal516: evidence of gene reduction in an emerging pathogen.</title>
        <authorList>
            <person name="Chain P.S."/>
            <person name="Hu P."/>
            <person name="Malfatti S.A."/>
            <person name="Radnedge L."/>
            <person name="Larimer F."/>
            <person name="Vergez L.M."/>
            <person name="Worsham P."/>
            <person name="Chu M.C."/>
            <person name="Andersen G.L."/>
        </authorList>
    </citation>
    <scope>NUCLEOTIDE SEQUENCE [LARGE SCALE GENOMIC DNA]</scope>
    <source>
        <strain evidence="2 3">Antiqua</strain>
    </source>
</reference>
<dbReference type="AlphaFoldDB" id="A0A0H2Y8I9"/>
<keyword evidence="1" id="KW-1133">Transmembrane helix</keyword>
<protein>
    <submittedName>
        <fullName evidence="2">Putative membrane protein</fullName>
    </submittedName>
</protein>
<feature type="transmembrane region" description="Helical" evidence="1">
    <location>
        <begin position="94"/>
        <end position="114"/>
    </location>
</feature>
<name>A0A0H2Y8I9_YERPA</name>
<sequence length="121" mass="13806">MSKELFMSLSRKAAKAQDHKIREQLKRMDNIAVALFFAIPLCLALIGGRQLAVWTLPGWYLYSLGYIISFRVVSKKFTTKEGTEIARFTRTYPFHSVSWLIFIGFSLLSIIVIIDVMSGAR</sequence>
<evidence type="ECO:0000313" key="3">
    <source>
        <dbReference type="Proteomes" id="UP000001971"/>
    </source>
</evidence>
<feature type="transmembrane region" description="Helical" evidence="1">
    <location>
        <begin position="54"/>
        <end position="73"/>
    </location>
</feature>